<proteinExistence type="predicted"/>
<keyword evidence="1" id="KW-0472">Membrane</keyword>
<dbReference type="RefSeq" id="WP_091416314.1">
    <property type="nucleotide sequence ID" value="NZ_LT629749.1"/>
</dbReference>
<reference evidence="2 3" key="1">
    <citation type="submission" date="2016-10" db="EMBL/GenBank/DDBJ databases">
        <authorList>
            <person name="de Groot N.N."/>
        </authorList>
    </citation>
    <scope>NUCLEOTIDE SEQUENCE [LARGE SCALE GENOMIC DNA]</scope>
    <source>
        <strain evidence="2 3">DSM 21741</strain>
    </source>
</reference>
<name>A0A1H2AD89_9ACTN</name>
<feature type="transmembrane region" description="Helical" evidence="1">
    <location>
        <begin position="116"/>
        <end position="135"/>
    </location>
</feature>
<gene>
    <name evidence="2" type="ORF">SAMN04488543_4403</name>
</gene>
<dbReference type="STRING" id="546871.SAMN04488543_4403"/>
<dbReference type="OrthoDB" id="3824255at2"/>
<keyword evidence="3" id="KW-1185">Reference proteome</keyword>
<evidence type="ECO:0008006" key="4">
    <source>
        <dbReference type="Google" id="ProtNLM"/>
    </source>
</evidence>
<keyword evidence="1" id="KW-0812">Transmembrane</keyword>
<feature type="transmembrane region" description="Helical" evidence="1">
    <location>
        <begin position="147"/>
        <end position="166"/>
    </location>
</feature>
<dbReference type="EMBL" id="LT629749">
    <property type="protein sequence ID" value="SDT43965.1"/>
    <property type="molecule type" value="Genomic_DNA"/>
</dbReference>
<dbReference type="Proteomes" id="UP000199092">
    <property type="component" value="Chromosome I"/>
</dbReference>
<accession>A0A1H2AD89</accession>
<evidence type="ECO:0000313" key="2">
    <source>
        <dbReference type="EMBL" id="SDT43965.1"/>
    </source>
</evidence>
<organism evidence="2 3">
    <name type="scientific">Friedmanniella luteola</name>
    <dbReference type="NCBI Taxonomy" id="546871"/>
    <lineage>
        <taxon>Bacteria</taxon>
        <taxon>Bacillati</taxon>
        <taxon>Actinomycetota</taxon>
        <taxon>Actinomycetes</taxon>
        <taxon>Propionibacteriales</taxon>
        <taxon>Nocardioidaceae</taxon>
        <taxon>Friedmanniella</taxon>
    </lineage>
</organism>
<evidence type="ECO:0000256" key="1">
    <source>
        <dbReference type="SAM" id="Phobius"/>
    </source>
</evidence>
<keyword evidence="1" id="KW-1133">Transmembrane helix</keyword>
<dbReference type="AlphaFoldDB" id="A0A1H2AD89"/>
<feature type="transmembrane region" description="Helical" evidence="1">
    <location>
        <begin position="21"/>
        <end position="41"/>
    </location>
</feature>
<evidence type="ECO:0000313" key="3">
    <source>
        <dbReference type="Proteomes" id="UP000199092"/>
    </source>
</evidence>
<feature type="transmembrane region" description="Helical" evidence="1">
    <location>
        <begin position="82"/>
        <end position="104"/>
    </location>
</feature>
<sequence>MILPTEEARLRRRRGYQRRGVVAGIAAVSMVLSAVLPHVGIQAFDAYGRGLIGATRFFVAAQPDAEGFGAVHRGRLAFGLDITYLGLAAQQIGLLAGLGSFWSLAAATLGRWVRRLALLSGWLLAASAVLVVTGYNQLEAAGVPSRLGVAWVFALVAGVVMVLGALEARKRLDSTWYWTKPDLNG</sequence>
<protein>
    <recommendedName>
        <fullName evidence="4">DUF998 domain-containing protein</fullName>
    </recommendedName>
</protein>